<dbReference type="InterPro" id="IPR002818">
    <property type="entry name" value="DJ-1/PfpI"/>
</dbReference>
<dbReference type="InterPro" id="IPR052158">
    <property type="entry name" value="INH-QAR"/>
</dbReference>
<keyword evidence="2" id="KW-0804">Transcription</keyword>
<dbReference type="Proteomes" id="UP000565286">
    <property type="component" value="Unassembled WGS sequence"/>
</dbReference>
<evidence type="ECO:0000256" key="2">
    <source>
        <dbReference type="ARBA" id="ARBA00023163"/>
    </source>
</evidence>
<dbReference type="GO" id="GO:0003700">
    <property type="term" value="F:DNA-binding transcription factor activity"/>
    <property type="evidence" value="ECO:0007669"/>
    <property type="project" value="InterPro"/>
</dbReference>
<feature type="domain" description="HTH araC/xylS-type" evidence="3">
    <location>
        <begin position="224"/>
        <end position="322"/>
    </location>
</feature>
<dbReference type="CDD" id="cd03137">
    <property type="entry name" value="GATase1_AraC_1"/>
    <property type="match status" value="1"/>
</dbReference>
<evidence type="ECO:0000259" key="3">
    <source>
        <dbReference type="PROSITE" id="PS01124"/>
    </source>
</evidence>
<dbReference type="RefSeq" id="WP_183897136.1">
    <property type="nucleotide sequence ID" value="NZ_JACIDV010000009.1"/>
</dbReference>
<dbReference type="AlphaFoldDB" id="A0A7W6G4B0"/>
<evidence type="ECO:0000256" key="1">
    <source>
        <dbReference type="ARBA" id="ARBA00023015"/>
    </source>
</evidence>
<proteinExistence type="predicted"/>
<reference evidence="4 5" key="1">
    <citation type="submission" date="2020-08" db="EMBL/GenBank/DDBJ databases">
        <title>Genomic Encyclopedia of Type Strains, Phase IV (KMG-IV): sequencing the most valuable type-strain genomes for metagenomic binning, comparative biology and taxonomic classification.</title>
        <authorList>
            <person name="Goeker M."/>
        </authorList>
    </citation>
    <scope>NUCLEOTIDE SEQUENCE [LARGE SCALE GENOMIC DNA]</scope>
    <source>
        <strain evidence="4 5">DSM 26438</strain>
    </source>
</reference>
<dbReference type="InterPro" id="IPR009057">
    <property type="entry name" value="Homeodomain-like_sf"/>
</dbReference>
<dbReference type="InterPro" id="IPR029062">
    <property type="entry name" value="Class_I_gatase-like"/>
</dbReference>
<protein>
    <submittedName>
        <fullName evidence="4">AraC family transcriptional activator FtrA</fullName>
    </submittedName>
</protein>
<evidence type="ECO:0000313" key="5">
    <source>
        <dbReference type="Proteomes" id="UP000565286"/>
    </source>
</evidence>
<dbReference type="PROSITE" id="PS01124">
    <property type="entry name" value="HTH_ARAC_FAMILY_2"/>
    <property type="match status" value="1"/>
</dbReference>
<evidence type="ECO:0000313" key="4">
    <source>
        <dbReference type="EMBL" id="MBB3947301.1"/>
    </source>
</evidence>
<organism evidence="4 5">
    <name type="scientific">Rhizobium skierniewicense</name>
    <dbReference type="NCBI Taxonomy" id="984260"/>
    <lineage>
        <taxon>Bacteria</taxon>
        <taxon>Pseudomonadati</taxon>
        <taxon>Pseudomonadota</taxon>
        <taxon>Alphaproteobacteria</taxon>
        <taxon>Hyphomicrobiales</taxon>
        <taxon>Rhizobiaceae</taxon>
        <taxon>Rhizobium/Agrobacterium group</taxon>
        <taxon>Rhizobium</taxon>
    </lineage>
</organism>
<sequence>MPKADTQTSPNRLVVVLAYDGLCTFEFGVAVEIFGLARPEMGNDWYHFAVAAVDEGEMRAAGGIRFVTDGGLDIIEQAGTIIVPGWRGIHEPVPDALCVALRKAHQNGARVVSLCSGVFVLAAAGLLAGREATTHWRYTDSLKATFKDIEVLPDVLYVDGGTVLTAAGSAAGIDLCLHLVRRDFGTKAANLVARRLVVVPHRDGGQAQFIDKAVPVPHEKARLGPLLDAMQADLCQDYTVAQLATLVGMSSRTFLRRFEAATGTTPAKWLLLQRLSRAKDLLESSRLGIEAVAGTSGLGSAANLRHHFRQQFSTTPAAYRARFGAKNLTPQEA</sequence>
<keyword evidence="1" id="KW-0805">Transcription regulation</keyword>
<dbReference type="Pfam" id="PF12833">
    <property type="entry name" value="HTH_18"/>
    <property type="match status" value="1"/>
</dbReference>
<accession>A0A7W6G4B0</accession>
<gene>
    <name evidence="4" type="ORF">GGQ73_003267</name>
</gene>
<dbReference type="Gene3D" id="1.10.10.60">
    <property type="entry name" value="Homeodomain-like"/>
    <property type="match status" value="1"/>
</dbReference>
<keyword evidence="5" id="KW-1185">Reference proteome</keyword>
<dbReference type="InterPro" id="IPR018060">
    <property type="entry name" value="HTH_AraC"/>
</dbReference>
<dbReference type="EMBL" id="JACIDV010000009">
    <property type="protein sequence ID" value="MBB3947301.1"/>
    <property type="molecule type" value="Genomic_DNA"/>
</dbReference>
<dbReference type="Gene3D" id="3.40.50.880">
    <property type="match status" value="1"/>
</dbReference>
<dbReference type="PANTHER" id="PTHR43130">
    <property type="entry name" value="ARAC-FAMILY TRANSCRIPTIONAL REGULATOR"/>
    <property type="match status" value="1"/>
</dbReference>
<dbReference type="Pfam" id="PF01965">
    <property type="entry name" value="DJ-1_PfpI"/>
    <property type="match status" value="1"/>
</dbReference>
<dbReference type="SUPFAM" id="SSF46689">
    <property type="entry name" value="Homeodomain-like"/>
    <property type="match status" value="2"/>
</dbReference>
<dbReference type="NCBIfam" id="NF006902">
    <property type="entry name" value="PRK09393.1"/>
    <property type="match status" value="1"/>
</dbReference>
<dbReference type="SUPFAM" id="SSF52317">
    <property type="entry name" value="Class I glutamine amidotransferase-like"/>
    <property type="match status" value="1"/>
</dbReference>
<dbReference type="GO" id="GO:0043565">
    <property type="term" value="F:sequence-specific DNA binding"/>
    <property type="evidence" value="ECO:0007669"/>
    <property type="project" value="InterPro"/>
</dbReference>
<dbReference type="PANTHER" id="PTHR43130:SF3">
    <property type="entry name" value="HTH-TYPE TRANSCRIPTIONAL REGULATOR RV1931C"/>
    <property type="match status" value="1"/>
</dbReference>
<comment type="caution">
    <text evidence="4">The sequence shown here is derived from an EMBL/GenBank/DDBJ whole genome shotgun (WGS) entry which is preliminary data.</text>
</comment>
<dbReference type="SMART" id="SM00342">
    <property type="entry name" value="HTH_ARAC"/>
    <property type="match status" value="1"/>
</dbReference>
<name>A0A7W6G4B0_9HYPH</name>